<feature type="compositionally biased region" description="Polar residues" evidence="1">
    <location>
        <begin position="187"/>
        <end position="199"/>
    </location>
</feature>
<feature type="region of interest" description="Disordered" evidence="1">
    <location>
        <begin position="108"/>
        <end position="147"/>
    </location>
</feature>
<evidence type="ECO:0000313" key="3">
    <source>
        <dbReference type="Proteomes" id="UP001360953"/>
    </source>
</evidence>
<dbReference type="RefSeq" id="XP_066649979.1">
    <property type="nucleotide sequence ID" value="XM_066798522.1"/>
</dbReference>
<organism evidence="2 3">
    <name type="scientific">Phyllosticta citribraziliensis</name>
    <dbReference type="NCBI Taxonomy" id="989973"/>
    <lineage>
        <taxon>Eukaryota</taxon>
        <taxon>Fungi</taxon>
        <taxon>Dikarya</taxon>
        <taxon>Ascomycota</taxon>
        <taxon>Pezizomycotina</taxon>
        <taxon>Dothideomycetes</taxon>
        <taxon>Dothideomycetes incertae sedis</taxon>
        <taxon>Botryosphaeriales</taxon>
        <taxon>Phyllostictaceae</taxon>
        <taxon>Phyllosticta</taxon>
    </lineage>
</organism>
<evidence type="ECO:0000256" key="1">
    <source>
        <dbReference type="SAM" id="MobiDB-lite"/>
    </source>
</evidence>
<keyword evidence="3" id="KW-1185">Reference proteome</keyword>
<dbReference type="GeneID" id="92031428"/>
<feature type="compositionally biased region" description="Basic and acidic residues" evidence="1">
    <location>
        <begin position="136"/>
        <end position="147"/>
    </location>
</feature>
<comment type="caution">
    <text evidence="2">The sequence shown here is derived from an EMBL/GenBank/DDBJ whole genome shotgun (WGS) entry which is preliminary data.</text>
</comment>
<proteinExistence type="predicted"/>
<dbReference type="Proteomes" id="UP001360953">
    <property type="component" value="Unassembled WGS sequence"/>
</dbReference>
<evidence type="ECO:0000313" key="2">
    <source>
        <dbReference type="EMBL" id="KAK7529529.1"/>
    </source>
</evidence>
<protein>
    <submittedName>
        <fullName evidence="2">Uncharacterized protein</fullName>
    </submittedName>
</protein>
<accession>A0ABR1L2R3</accession>
<reference evidence="2 3" key="1">
    <citation type="submission" date="2024-04" db="EMBL/GenBank/DDBJ databases">
        <title>Phyllosticta paracitricarpa is synonymous to the EU quarantine fungus P. citricarpa based on phylogenomic analyses.</title>
        <authorList>
            <consortium name="Lawrence Berkeley National Laboratory"/>
            <person name="Van ingen-buijs V.A."/>
            <person name="Van westerhoven A.C."/>
            <person name="Haridas S."/>
            <person name="Skiadas P."/>
            <person name="Martin F."/>
            <person name="Groenewald J.Z."/>
            <person name="Crous P.W."/>
            <person name="Seidl M.F."/>
        </authorList>
    </citation>
    <scope>NUCLEOTIDE SEQUENCE [LARGE SCALE GENOMIC DNA]</scope>
    <source>
        <strain evidence="2 3">CPC 17464</strain>
    </source>
</reference>
<sequence>MGEGRGTAVAVAVPARAGWVRWITGAQRANCRLPAMVKVVVIAHGEQRRQLHVSDEKTVAEVDGRPIAPQLALQQQPRPVADLKNMKHSHVPSRRNPCMPGCGYCGNSPAKRDVPPADQTWTSSADSTRRCSQGDNKTDGQARQEEKADWQRLWIHRISKSPTTFNPSSHPPHHLPVPSPHRHVSSALQPGPQSTSQYSSPLALHNGLWNRGSSRFTLSVSGHQTAIDTFLLLCLGSAAILGTPTCFCFFPAQNHCTLSLTPPSVPLCAALPCPARC</sequence>
<name>A0ABR1L2R3_9PEZI</name>
<dbReference type="EMBL" id="JBBPEH010000016">
    <property type="protein sequence ID" value="KAK7529529.1"/>
    <property type="molecule type" value="Genomic_DNA"/>
</dbReference>
<feature type="compositionally biased region" description="Polar residues" evidence="1">
    <location>
        <begin position="119"/>
        <end position="135"/>
    </location>
</feature>
<feature type="region of interest" description="Disordered" evidence="1">
    <location>
        <begin position="161"/>
        <end position="199"/>
    </location>
</feature>
<gene>
    <name evidence="2" type="ORF">J3D65DRAFT_607769</name>
</gene>